<comment type="similarity">
    <text evidence="1">Belongs to the HAD-like hydrolase superfamily. SerB family.</text>
</comment>
<dbReference type="SUPFAM" id="SSF56784">
    <property type="entry name" value="HAD-like"/>
    <property type="match status" value="1"/>
</dbReference>
<comment type="caution">
    <text evidence="3">The sequence shown here is derived from an EMBL/GenBank/DDBJ whole genome shotgun (WGS) entry which is preliminary data.</text>
</comment>
<evidence type="ECO:0000256" key="1">
    <source>
        <dbReference type="ARBA" id="ARBA00009184"/>
    </source>
</evidence>
<dbReference type="Proteomes" id="UP001183388">
    <property type="component" value="Unassembled WGS sequence"/>
</dbReference>
<dbReference type="Gene3D" id="3.40.50.1000">
    <property type="entry name" value="HAD superfamily/HAD-like"/>
    <property type="match status" value="1"/>
</dbReference>
<gene>
    <name evidence="3" type="ORF">RM780_14085</name>
</gene>
<evidence type="ECO:0000256" key="2">
    <source>
        <dbReference type="SAM" id="MobiDB-lite"/>
    </source>
</evidence>
<evidence type="ECO:0000313" key="4">
    <source>
        <dbReference type="Proteomes" id="UP001183388"/>
    </source>
</evidence>
<dbReference type="RefSeq" id="WP_311631037.1">
    <property type="nucleotide sequence ID" value="NZ_JAVREN010000018.1"/>
</dbReference>
<dbReference type="Pfam" id="PF12710">
    <property type="entry name" value="HAD"/>
    <property type="match status" value="1"/>
</dbReference>
<proteinExistence type="inferred from homology"/>
<dbReference type="PANTHER" id="PTHR43344">
    <property type="entry name" value="PHOSPHOSERINE PHOSPHATASE"/>
    <property type="match status" value="1"/>
</dbReference>
<dbReference type="EMBL" id="JAVREN010000018">
    <property type="protein sequence ID" value="MDT0308085.1"/>
    <property type="molecule type" value="Genomic_DNA"/>
</dbReference>
<dbReference type="InterPro" id="IPR023214">
    <property type="entry name" value="HAD_sf"/>
</dbReference>
<dbReference type="InterPro" id="IPR050582">
    <property type="entry name" value="HAD-like_SerB"/>
</dbReference>
<feature type="region of interest" description="Disordered" evidence="2">
    <location>
        <begin position="213"/>
        <end position="236"/>
    </location>
</feature>
<keyword evidence="4" id="KW-1185">Reference proteome</keyword>
<reference evidence="4" key="1">
    <citation type="submission" date="2023-07" db="EMBL/GenBank/DDBJ databases">
        <title>30 novel species of actinomycetes from the DSMZ collection.</title>
        <authorList>
            <person name="Nouioui I."/>
        </authorList>
    </citation>
    <scope>NUCLEOTIDE SEQUENCE [LARGE SCALE GENOMIC DNA]</scope>
    <source>
        <strain evidence="4">DSM 44917</strain>
    </source>
</reference>
<protein>
    <submittedName>
        <fullName evidence="3">HAD-IB family phosphatase</fullName>
    </submittedName>
</protein>
<evidence type="ECO:0000313" key="3">
    <source>
        <dbReference type="EMBL" id="MDT0308085.1"/>
    </source>
</evidence>
<dbReference type="InterPro" id="IPR036412">
    <property type="entry name" value="HAD-like_sf"/>
</dbReference>
<accession>A0ABU2L9B3</accession>
<name>A0ABU2L9B3_9ACTN</name>
<dbReference type="NCBIfam" id="TIGR01488">
    <property type="entry name" value="HAD-SF-IB"/>
    <property type="match status" value="1"/>
</dbReference>
<organism evidence="3 4">
    <name type="scientific">Streptomyces boetiae</name>
    <dbReference type="NCBI Taxonomy" id="3075541"/>
    <lineage>
        <taxon>Bacteria</taxon>
        <taxon>Bacillati</taxon>
        <taxon>Actinomycetota</taxon>
        <taxon>Actinomycetes</taxon>
        <taxon>Kitasatosporales</taxon>
        <taxon>Streptomycetaceae</taxon>
        <taxon>Streptomyces</taxon>
    </lineage>
</organism>
<sequence>MRLHVFDMDGTLLRGTSANLQVARHLGTEAELGAMEAGFAAGEMDTVAFSTALHALWRGRLTPAGVAAAFAASPWLNGIEEVCADIRRRGERSVVITMSPDFFARHLLPLGFDDVVASRFPAPPFAEPLDPAHVLTPEDKVRVVEELCAAHGLGPAPEGAVAYGDSLSDAPLFRLLRHTVAVNADHHLADLAAVRYRGADLAAAYRLGRGLLAAAPPAPRTPPEGGAQTSRRRTAA</sequence>